<dbReference type="EMBL" id="JAAWWB010001491">
    <property type="protein sequence ID" value="KAG6735964.1"/>
    <property type="molecule type" value="Genomic_DNA"/>
</dbReference>
<feature type="domain" description="GST N-terminal" evidence="2">
    <location>
        <begin position="1"/>
        <end position="36"/>
    </location>
</feature>
<gene>
    <name evidence="3" type="ORF">POTOM_061350</name>
</gene>
<dbReference type="Pfam" id="PF13410">
    <property type="entry name" value="GST_C_2"/>
    <property type="match status" value="1"/>
</dbReference>
<dbReference type="GO" id="GO:0004364">
    <property type="term" value="F:glutathione transferase activity"/>
    <property type="evidence" value="ECO:0007669"/>
    <property type="project" value="UniProtKB-UniRule"/>
</dbReference>
<proteinExistence type="inferred from homology"/>
<comment type="subcellular location">
    <subcellularLocation>
        <location evidence="1">Cytoplasm</location>
        <location evidence="1">Cytosol</location>
    </subcellularLocation>
</comment>
<comment type="caution">
    <text evidence="3">The sequence shown here is derived from an EMBL/GenBank/DDBJ whole genome shotgun (WGS) entry which is preliminary data.</text>
</comment>
<dbReference type="InterPro" id="IPR045074">
    <property type="entry name" value="GST_C_Tau"/>
</dbReference>
<dbReference type="InterPro" id="IPR036282">
    <property type="entry name" value="Glutathione-S-Trfase_C_sf"/>
</dbReference>
<dbReference type="EC" id="2.5.1.18" evidence="1"/>
<dbReference type="InterPro" id="IPR045073">
    <property type="entry name" value="Omega/Tau-like"/>
</dbReference>
<keyword evidence="1" id="KW-0808">Transferase</keyword>
<dbReference type="CDD" id="cd03185">
    <property type="entry name" value="GST_C_Tau"/>
    <property type="match status" value="1"/>
</dbReference>
<dbReference type="PROSITE" id="PS50404">
    <property type="entry name" value="GST_NTER"/>
    <property type="match status" value="1"/>
</dbReference>
<dbReference type="GO" id="GO:0005829">
    <property type="term" value="C:cytosol"/>
    <property type="evidence" value="ECO:0007669"/>
    <property type="project" value="UniProtKB-SubCell"/>
</dbReference>
<dbReference type="SUPFAM" id="SSF47616">
    <property type="entry name" value="GST C-terminal domain-like"/>
    <property type="match status" value="1"/>
</dbReference>
<organism evidence="3 4">
    <name type="scientific">Populus tomentosa</name>
    <name type="common">Chinese white poplar</name>
    <dbReference type="NCBI Taxonomy" id="118781"/>
    <lineage>
        <taxon>Eukaryota</taxon>
        <taxon>Viridiplantae</taxon>
        <taxon>Streptophyta</taxon>
        <taxon>Embryophyta</taxon>
        <taxon>Tracheophyta</taxon>
        <taxon>Spermatophyta</taxon>
        <taxon>Magnoliopsida</taxon>
        <taxon>eudicotyledons</taxon>
        <taxon>Gunneridae</taxon>
        <taxon>Pentapetalae</taxon>
        <taxon>rosids</taxon>
        <taxon>fabids</taxon>
        <taxon>Malpighiales</taxon>
        <taxon>Salicaceae</taxon>
        <taxon>Saliceae</taxon>
        <taxon>Populus</taxon>
    </lineage>
</organism>
<reference evidence="3" key="1">
    <citation type="journal article" date="2020" name="bioRxiv">
        <title>Hybrid origin of Populus tomentosa Carr. identified through genome sequencing and phylogenomic analysis.</title>
        <authorList>
            <person name="An X."/>
            <person name="Gao K."/>
            <person name="Chen Z."/>
            <person name="Li J."/>
            <person name="Yang X."/>
            <person name="Yang X."/>
            <person name="Zhou J."/>
            <person name="Guo T."/>
            <person name="Zhao T."/>
            <person name="Huang S."/>
            <person name="Miao D."/>
            <person name="Khan W.U."/>
            <person name="Rao P."/>
            <person name="Ye M."/>
            <person name="Lei B."/>
            <person name="Liao W."/>
            <person name="Wang J."/>
            <person name="Ji L."/>
            <person name="Li Y."/>
            <person name="Guo B."/>
            <person name="Mustafa N.S."/>
            <person name="Li S."/>
            <person name="Yun Q."/>
            <person name="Keller S.R."/>
            <person name="Mao J."/>
            <person name="Zhang R."/>
            <person name="Strauss S.H."/>
        </authorList>
    </citation>
    <scope>NUCLEOTIDE SEQUENCE</scope>
    <source>
        <strain evidence="3">GM15</strain>
        <tissue evidence="3">Leaf</tissue>
    </source>
</reference>
<dbReference type="Gene3D" id="3.40.30.10">
    <property type="entry name" value="Glutaredoxin"/>
    <property type="match status" value="1"/>
</dbReference>
<dbReference type="OrthoDB" id="202840at2759"/>
<evidence type="ECO:0000313" key="4">
    <source>
        <dbReference type="Proteomes" id="UP000886885"/>
    </source>
</evidence>
<dbReference type="Gene3D" id="1.20.1050.10">
    <property type="match status" value="1"/>
</dbReference>
<dbReference type="Pfam" id="PF02798">
    <property type="entry name" value="GST_N"/>
    <property type="match status" value="1"/>
</dbReference>
<dbReference type="SUPFAM" id="SSF52833">
    <property type="entry name" value="Thioredoxin-like"/>
    <property type="match status" value="1"/>
</dbReference>
<dbReference type="InterPro" id="IPR004045">
    <property type="entry name" value="Glutathione_S-Trfase_N"/>
</dbReference>
<sequence length="191" mass="21755">MNPVYKKILVLIHEGKPICESLIIIQYIDEFWKHKAPLFPSDPCERAHARFCADYVDKHLLWARKGERQAAKKSLVESFRALEGELGDKPYFGGESFGLIDIALIPFFSFFYAFETLGRFSMEEECPEIMWHGLRDAQKGKLFQSHVLDGEEVQQGKEGRLRWLRELMGGDEKKWGNNDGSGLAVCGGVVA</sequence>
<comment type="catalytic activity">
    <reaction evidence="1">
        <text>RX + glutathione = an S-substituted glutathione + a halide anion + H(+)</text>
        <dbReference type="Rhea" id="RHEA:16437"/>
        <dbReference type="ChEBI" id="CHEBI:15378"/>
        <dbReference type="ChEBI" id="CHEBI:16042"/>
        <dbReference type="ChEBI" id="CHEBI:17792"/>
        <dbReference type="ChEBI" id="CHEBI:57925"/>
        <dbReference type="ChEBI" id="CHEBI:90779"/>
        <dbReference type="EC" id="2.5.1.18"/>
    </reaction>
</comment>
<evidence type="ECO:0000313" key="3">
    <source>
        <dbReference type="EMBL" id="KAG6735964.1"/>
    </source>
</evidence>
<keyword evidence="4" id="KW-1185">Reference proteome</keyword>
<protein>
    <recommendedName>
        <fullName evidence="1">Glutathione S-transferase</fullName>
        <ecNumber evidence="1">2.5.1.18</ecNumber>
    </recommendedName>
</protein>
<comment type="similarity">
    <text evidence="1">Belongs to the GST superfamily.</text>
</comment>
<dbReference type="InterPro" id="IPR036249">
    <property type="entry name" value="Thioredoxin-like_sf"/>
</dbReference>
<dbReference type="AlphaFoldDB" id="A0A8X8BYE9"/>
<keyword evidence="1" id="KW-0963">Cytoplasm</keyword>
<accession>A0A8X8BYE9</accession>
<dbReference type="PANTHER" id="PTHR11260:SF769">
    <property type="entry name" value="GLUTATHIONE TRANSFERASE"/>
    <property type="match status" value="1"/>
</dbReference>
<dbReference type="GO" id="GO:0006749">
    <property type="term" value="P:glutathione metabolic process"/>
    <property type="evidence" value="ECO:0007669"/>
    <property type="project" value="InterPro"/>
</dbReference>
<evidence type="ECO:0000256" key="1">
    <source>
        <dbReference type="RuleBase" id="RU369102"/>
    </source>
</evidence>
<evidence type="ECO:0000259" key="2">
    <source>
        <dbReference type="PROSITE" id="PS50404"/>
    </source>
</evidence>
<dbReference type="PANTHER" id="PTHR11260">
    <property type="entry name" value="GLUTATHIONE S-TRANSFERASE, GST, SUPERFAMILY, GST DOMAIN CONTAINING"/>
    <property type="match status" value="1"/>
</dbReference>
<comment type="function">
    <text evidence="1">Is involved in the conjugation of reduced glutathione to a wide number of exogenous and endogenous hydrophobic electrophiles.</text>
</comment>
<dbReference type="Proteomes" id="UP000886885">
    <property type="component" value="Unassembled WGS sequence"/>
</dbReference>
<name>A0A8X8BYE9_POPTO</name>